<feature type="transmembrane region" description="Helical" evidence="1">
    <location>
        <begin position="202"/>
        <end position="220"/>
    </location>
</feature>
<evidence type="ECO:0000313" key="3">
    <source>
        <dbReference type="EMBL" id="OGC06520.1"/>
    </source>
</evidence>
<reference evidence="3 4" key="1">
    <citation type="journal article" date="2016" name="Nat. Commun.">
        <title>Thousands of microbial genomes shed light on interconnected biogeochemical processes in an aquifer system.</title>
        <authorList>
            <person name="Anantharaman K."/>
            <person name="Brown C.T."/>
            <person name="Hug L.A."/>
            <person name="Sharon I."/>
            <person name="Castelle C.J."/>
            <person name="Probst A.J."/>
            <person name="Thomas B.C."/>
            <person name="Singh A."/>
            <person name="Wilkins M.J."/>
            <person name="Karaoz U."/>
            <person name="Brodie E.L."/>
            <person name="Williams K.H."/>
            <person name="Hubbard S.S."/>
            <person name="Banfield J.F."/>
        </authorList>
    </citation>
    <scope>NUCLEOTIDE SEQUENCE [LARGE SCALE GENOMIC DNA]</scope>
</reference>
<dbReference type="NCBIfam" id="TIGR00229">
    <property type="entry name" value="sensory_box"/>
    <property type="match status" value="1"/>
</dbReference>
<feature type="domain" description="PAS" evidence="2">
    <location>
        <begin position="239"/>
        <end position="302"/>
    </location>
</feature>
<evidence type="ECO:0000256" key="1">
    <source>
        <dbReference type="SAM" id="Phobius"/>
    </source>
</evidence>
<feature type="transmembrane region" description="Helical" evidence="1">
    <location>
        <begin position="36"/>
        <end position="56"/>
    </location>
</feature>
<keyword evidence="1" id="KW-0812">Transmembrane</keyword>
<dbReference type="Gene3D" id="3.30.450.20">
    <property type="entry name" value="PAS domain"/>
    <property type="match status" value="1"/>
</dbReference>
<name>A0A1F4REC1_UNCSA</name>
<dbReference type="AlphaFoldDB" id="A0A1F4REC1"/>
<evidence type="ECO:0000313" key="4">
    <source>
        <dbReference type="Proteomes" id="UP000176938"/>
    </source>
</evidence>
<feature type="transmembrane region" description="Helical" evidence="1">
    <location>
        <begin position="173"/>
        <end position="190"/>
    </location>
</feature>
<dbReference type="InterPro" id="IPR035965">
    <property type="entry name" value="PAS-like_dom_sf"/>
</dbReference>
<feature type="transmembrane region" description="Helical" evidence="1">
    <location>
        <begin position="68"/>
        <end position="87"/>
    </location>
</feature>
<evidence type="ECO:0000259" key="2">
    <source>
        <dbReference type="PROSITE" id="PS50112"/>
    </source>
</evidence>
<comment type="caution">
    <text evidence="3">The sequence shown here is derived from an EMBL/GenBank/DDBJ whole genome shotgun (WGS) entry which is preliminary data.</text>
</comment>
<sequence>MSILFPYFELAASLFILLLAFNIYTRHYENLAARFYVRFAIMAFLACILTYSLRIAFTLELARTINRFSASCMAFSFAVYVHFALIFTKRDAWLKNNIALIALYIPPTILSFIFLFTNLMYKRYEIFSFGIIHSPAPLYSLFMLQTIAYTFWGIYLFFLYSKTAPQKVERSQAFWITVGSAIPVIIGVATDQIMPLIFGARPIYPTVVFAFALMNLFIFVSMKRYSLFAISPGLAAETIIETMPDSLIVTDLSGRVIILNEEAHKYFHCPKEEMLGKSIMVLFERKADYDKLYHEVVEKNLEIVRFKTNLCDPLGQCLPSFINANALRDRLGFLLGIVFIVRDSLG</sequence>
<dbReference type="InterPro" id="IPR031621">
    <property type="entry name" value="HisKA_7TM"/>
</dbReference>
<organism evidence="3 4">
    <name type="scientific">candidate division WOR-1 bacterium RIFCSPLOWO2_02_FULL_46_20</name>
    <dbReference type="NCBI Taxonomy" id="1802567"/>
    <lineage>
        <taxon>Bacteria</taxon>
        <taxon>Bacillati</taxon>
        <taxon>Saganbacteria</taxon>
    </lineage>
</organism>
<accession>A0A1F4REC1</accession>
<dbReference type="Proteomes" id="UP000176938">
    <property type="component" value="Unassembled WGS sequence"/>
</dbReference>
<dbReference type="Pfam" id="PF00989">
    <property type="entry name" value="PAS"/>
    <property type="match status" value="1"/>
</dbReference>
<proteinExistence type="predicted"/>
<dbReference type="SUPFAM" id="SSF55785">
    <property type="entry name" value="PYP-like sensor domain (PAS domain)"/>
    <property type="match status" value="1"/>
</dbReference>
<dbReference type="PROSITE" id="PS50112">
    <property type="entry name" value="PAS"/>
    <property type="match status" value="1"/>
</dbReference>
<dbReference type="Pfam" id="PF16927">
    <property type="entry name" value="HisKA_7TM"/>
    <property type="match status" value="1"/>
</dbReference>
<dbReference type="InterPro" id="IPR013767">
    <property type="entry name" value="PAS_fold"/>
</dbReference>
<dbReference type="SMART" id="SM00091">
    <property type="entry name" value="PAS"/>
    <property type="match status" value="1"/>
</dbReference>
<gene>
    <name evidence="3" type="ORF">A3H38_01105</name>
</gene>
<feature type="transmembrane region" description="Helical" evidence="1">
    <location>
        <begin position="141"/>
        <end position="161"/>
    </location>
</feature>
<keyword evidence="1" id="KW-1133">Transmembrane helix</keyword>
<dbReference type="InterPro" id="IPR000014">
    <property type="entry name" value="PAS"/>
</dbReference>
<keyword evidence="1" id="KW-0472">Membrane</keyword>
<dbReference type="EMBL" id="METP01000018">
    <property type="protein sequence ID" value="OGC06520.1"/>
    <property type="molecule type" value="Genomic_DNA"/>
</dbReference>
<feature type="transmembrane region" description="Helical" evidence="1">
    <location>
        <begin position="6"/>
        <end position="24"/>
    </location>
</feature>
<dbReference type="CDD" id="cd00130">
    <property type="entry name" value="PAS"/>
    <property type="match status" value="1"/>
</dbReference>
<dbReference type="GO" id="GO:0006355">
    <property type="term" value="P:regulation of DNA-templated transcription"/>
    <property type="evidence" value="ECO:0007669"/>
    <property type="project" value="InterPro"/>
</dbReference>
<protein>
    <recommendedName>
        <fullName evidence="2">PAS domain-containing protein</fullName>
    </recommendedName>
</protein>
<feature type="transmembrane region" description="Helical" evidence="1">
    <location>
        <begin position="99"/>
        <end position="121"/>
    </location>
</feature>